<evidence type="ECO:0000256" key="2">
    <source>
        <dbReference type="ARBA" id="ARBA00005464"/>
    </source>
</evidence>
<dbReference type="Gene3D" id="1.10.3120.10">
    <property type="entry name" value="Trigger factor, C-terminal domain"/>
    <property type="match status" value="1"/>
</dbReference>
<accession>A0ABW3GHN2</accession>
<dbReference type="PIRSF" id="PIRSF003095">
    <property type="entry name" value="Trigger_factor"/>
    <property type="match status" value="1"/>
</dbReference>
<dbReference type="Pfam" id="PF05697">
    <property type="entry name" value="Trigger_N"/>
    <property type="match status" value="1"/>
</dbReference>
<gene>
    <name evidence="11 15" type="primary">tig</name>
    <name evidence="15" type="ORF">ACFQ1T_10065</name>
</gene>
<dbReference type="InterPro" id="IPR008881">
    <property type="entry name" value="Trigger_fac_ribosome-bd_bac"/>
</dbReference>
<evidence type="ECO:0000256" key="8">
    <source>
        <dbReference type="ARBA" id="ARBA00023235"/>
    </source>
</evidence>
<comment type="catalytic activity">
    <reaction evidence="1 11">
        <text>[protein]-peptidylproline (omega=180) = [protein]-peptidylproline (omega=0)</text>
        <dbReference type="Rhea" id="RHEA:16237"/>
        <dbReference type="Rhea" id="RHEA-COMP:10747"/>
        <dbReference type="Rhea" id="RHEA-COMP:10748"/>
        <dbReference type="ChEBI" id="CHEBI:83833"/>
        <dbReference type="ChEBI" id="CHEBI:83834"/>
        <dbReference type="EC" id="5.2.1.8"/>
    </reaction>
</comment>
<dbReference type="Proteomes" id="UP001597106">
    <property type="component" value="Unassembled WGS sequence"/>
</dbReference>
<keyword evidence="8 11" id="KW-0413">Isomerase</keyword>
<dbReference type="PANTHER" id="PTHR30560">
    <property type="entry name" value="TRIGGER FACTOR CHAPERONE AND PEPTIDYL-PROLYL CIS/TRANS ISOMERASE"/>
    <property type="match status" value="1"/>
</dbReference>
<dbReference type="Pfam" id="PF00254">
    <property type="entry name" value="FKBP_C"/>
    <property type="match status" value="1"/>
</dbReference>
<evidence type="ECO:0000256" key="4">
    <source>
        <dbReference type="ARBA" id="ARBA00016902"/>
    </source>
</evidence>
<dbReference type="Gene3D" id="3.10.50.40">
    <property type="match status" value="1"/>
</dbReference>
<proteinExistence type="inferred from homology"/>
<evidence type="ECO:0000256" key="10">
    <source>
        <dbReference type="ARBA" id="ARBA00029986"/>
    </source>
</evidence>
<evidence type="ECO:0000256" key="5">
    <source>
        <dbReference type="ARBA" id="ARBA00022618"/>
    </source>
</evidence>
<comment type="subcellular location">
    <subcellularLocation>
        <location evidence="11">Cytoplasm</location>
    </subcellularLocation>
    <text evidence="11">About half TF is bound to the ribosome near the polypeptide exit tunnel while the other half is free in the cytoplasm.</text>
</comment>
<feature type="domain" description="PPIase FKBP-type" evidence="12">
    <location>
        <begin position="158"/>
        <end position="237"/>
    </location>
</feature>
<evidence type="ECO:0000256" key="7">
    <source>
        <dbReference type="ARBA" id="ARBA00023186"/>
    </source>
</evidence>
<dbReference type="InterPro" id="IPR008880">
    <property type="entry name" value="Trigger_fac_C"/>
</dbReference>
<dbReference type="InterPro" id="IPR005215">
    <property type="entry name" value="Trig_fac"/>
</dbReference>
<comment type="function">
    <text evidence="11">Involved in protein export. Acts as a chaperone by maintaining the newly synthesized protein in an open conformation. Functions as a peptidyl-prolyl cis-trans isomerase.</text>
</comment>
<dbReference type="InterPro" id="IPR037041">
    <property type="entry name" value="Trigger_fac_C_sf"/>
</dbReference>
<keyword evidence="7 11" id="KW-0143">Chaperone</keyword>
<keyword evidence="11" id="KW-0963">Cytoplasm</keyword>
<comment type="domain">
    <text evidence="11">Consists of 3 domains; the N-terminus binds the ribosome, the middle domain has PPIase activity, while the C-terminus has intrinsic chaperone activity on its own.</text>
</comment>
<dbReference type="SUPFAM" id="SSF109998">
    <property type="entry name" value="Triger factor/SurA peptide-binding domain-like"/>
    <property type="match status" value="1"/>
</dbReference>
<sequence length="436" mass="48547">MAAVSVETVSNLERRMTIKVPLAPLEGQIRQRLQQISRTAKFAGFRPGKAPMGLVNQHYGNQVRDEVYSKAVETSFGEAVEQNQLRVAGFPNIEHIPFKDAAEEFEYIATFEIFPEVKLGDLSKVKIERPALELTDADVEKTLDVLVKQRVSYEPVKRMSKKGDRINITLTASIDGEQVESTGDRGIDLVIGEPGRVKEFDDALIGGKAGTEKTFEITYPEDHNPAQLAGKTVSYAVKFVSVSQPVYPEVDAEFAKSLGVEDGNIDTMKAEIKQSLEQEVDKRIKARVKESVFQALVDESSFELPKAVIAAETNRLMQVAAQNLRQRGVDPAQVPMEPSVFETQAQRNAKLRLVLTELVNTNNLQANADQVRAMVDTFAQSFEKPEELVNWYYADVKRLDEPAALATEENVVAWVLDKAKVTNKKIKFDELMMAGA</sequence>
<dbReference type="PANTHER" id="PTHR30560:SF3">
    <property type="entry name" value="TRIGGER FACTOR-LIKE PROTEIN TIG, CHLOROPLASTIC"/>
    <property type="match status" value="1"/>
</dbReference>
<dbReference type="SUPFAM" id="SSF54534">
    <property type="entry name" value="FKBP-like"/>
    <property type="match status" value="1"/>
</dbReference>
<keyword evidence="16" id="KW-1185">Reference proteome</keyword>
<dbReference type="SUPFAM" id="SSF102735">
    <property type="entry name" value="Trigger factor ribosome-binding domain"/>
    <property type="match status" value="1"/>
</dbReference>
<dbReference type="InterPro" id="IPR046357">
    <property type="entry name" value="PPIase_dom_sf"/>
</dbReference>
<evidence type="ECO:0000313" key="15">
    <source>
        <dbReference type="EMBL" id="MFD0930122.1"/>
    </source>
</evidence>
<name>A0ABW3GHN2_9PROT</name>
<organism evidence="15 16">
    <name type="scientific">Methylophilus glucosoxydans</name>
    <dbReference type="NCBI Taxonomy" id="752553"/>
    <lineage>
        <taxon>Bacteria</taxon>
        <taxon>Pseudomonadati</taxon>
        <taxon>Pseudomonadota</taxon>
        <taxon>Betaproteobacteria</taxon>
        <taxon>Nitrosomonadales</taxon>
        <taxon>Methylophilaceae</taxon>
        <taxon>Methylophilus</taxon>
    </lineage>
</organism>
<evidence type="ECO:0000259" key="14">
    <source>
        <dbReference type="Pfam" id="PF05698"/>
    </source>
</evidence>
<dbReference type="Gene3D" id="3.30.70.1050">
    <property type="entry name" value="Trigger factor ribosome-binding domain"/>
    <property type="match status" value="1"/>
</dbReference>
<dbReference type="GO" id="GO:0003755">
    <property type="term" value="F:peptidyl-prolyl cis-trans isomerase activity"/>
    <property type="evidence" value="ECO:0007669"/>
    <property type="project" value="UniProtKB-EC"/>
</dbReference>
<dbReference type="Pfam" id="PF05698">
    <property type="entry name" value="Trigger_C"/>
    <property type="match status" value="1"/>
</dbReference>
<dbReference type="InterPro" id="IPR036611">
    <property type="entry name" value="Trigger_fac_ribosome-bd_sf"/>
</dbReference>
<dbReference type="NCBIfam" id="TIGR00115">
    <property type="entry name" value="tig"/>
    <property type="match status" value="1"/>
</dbReference>
<evidence type="ECO:0000256" key="11">
    <source>
        <dbReference type="HAMAP-Rule" id="MF_00303"/>
    </source>
</evidence>
<dbReference type="EMBL" id="JBHTJW010000002">
    <property type="protein sequence ID" value="MFD0930122.1"/>
    <property type="molecule type" value="Genomic_DNA"/>
</dbReference>
<comment type="similarity">
    <text evidence="2 11">Belongs to the FKBP-type PPIase family. Tig subfamily.</text>
</comment>
<dbReference type="InterPro" id="IPR001179">
    <property type="entry name" value="PPIase_FKBP_dom"/>
</dbReference>
<evidence type="ECO:0000259" key="12">
    <source>
        <dbReference type="Pfam" id="PF00254"/>
    </source>
</evidence>
<keyword evidence="5 11" id="KW-0132">Cell division</keyword>
<evidence type="ECO:0000313" key="16">
    <source>
        <dbReference type="Proteomes" id="UP001597106"/>
    </source>
</evidence>
<feature type="domain" description="Trigger factor C-terminal" evidence="14">
    <location>
        <begin position="265"/>
        <end position="416"/>
    </location>
</feature>
<dbReference type="HAMAP" id="MF_00303">
    <property type="entry name" value="Trigger_factor_Tig"/>
    <property type="match status" value="1"/>
</dbReference>
<comment type="caution">
    <text evidence="15">The sequence shown here is derived from an EMBL/GenBank/DDBJ whole genome shotgun (WGS) entry which is preliminary data.</text>
</comment>
<evidence type="ECO:0000256" key="3">
    <source>
        <dbReference type="ARBA" id="ARBA00013194"/>
    </source>
</evidence>
<evidence type="ECO:0000259" key="13">
    <source>
        <dbReference type="Pfam" id="PF05697"/>
    </source>
</evidence>
<reference evidence="16" key="1">
    <citation type="journal article" date="2019" name="Int. J. Syst. Evol. Microbiol.">
        <title>The Global Catalogue of Microorganisms (GCM) 10K type strain sequencing project: providing services to taxonomists for standard genome sequencing and annotation.</title>
        <authorList>
            <consortium name="The Broad Institute Genomics Platform"/>
            <consortium name="The Broad Institute Genome Sequencing Center for Infectious Disease"/>
            <person name="Wu L."/>
            <person name="Ma J."/>
        </authorList>
    </citation>
    <scope>NUCLEOTIDE SEQUENCE [LARGE SCALE GENOMIC DNA]</scope>
    <source>
        <strain evidence="16">CCUG 59685</strain>
    </source>
</reference>
<evidence type="ECO:0000256" key="1">
    <source>
        <dbReference type="ARBA" id="ARBA00000971"/>
    </source>
</evidence>
<feature type="domain" description="Trigger factor ribosome-binding bacterial" evidence="13">
    <location>
        <begin position="4"/>
        <end position="145"/>
    </location>
</feature>
<keyword evidence="6 11" id="KW-0697">Rotamase</keyword>
<evidence type="ECO:0000256" key="9">
    <source>
        <dbReference type="ARBA" id="ARBA00023306"/>
    </source>
</evidence>
<dbReference type="InterPro" id="IPR027304">
    <property type="entry name" value="Trigger_fact/SurA_dom_sf"/>
</dbReference>
<keyword evidence="9 11" id="KW-0131">Cell cycle</keyword>
<dbReference type="RefSeq" id="WP_379076176.1">
    <property type="nucleotide sequence ID" value="NZ_JBHTJW010000002.1"/>
</dbReference>
<protein>
    <recommendedName>
        <fullName evidence="4 11">Trigger factor</fullName>
        <shortName evidence="11">TF</shortName>
        <ecNumber evidence="3 11">5.2.1.8</ecNumber>
    </recommendedName>
    <alternativeName>
        <fullName evidence="10 11">PPIase</fullName>
    </alternativeName>
</protein>
<dbReference type="EC" id="5.2.1.8" evidence="3 11"/>
<evidence type="ECO:0000256" key="6">
    <source>
        <dbReference type="ARBA" id="ARBA00023110"/>
    </source>
</evidence>